<dbReference type="VEuPathDB" id="FungiDB:KRP23_14159"/>
<dbReference type="OMA" id="RKWYASY"/>
<feature type="region of interest" description="Disordered" evidence="1">
    <location>
        <begin position="1"/>
        <end position="37"/>
    </location>
</feature>
<name>H3GYA5_PHYRM</name>
<dbReference type="Proteomes" id="UP000005238">
    <property type="component" value="Unassembled WGS sequence"/>
</dbReference>
<dbReference type="InParanoid" id="H3GYA5"/>
<evidence type="ECO:0000256" key="1">
    <source>
        <dbReference type="SAM" id="MobiDB-lite"/>
    </source>
</evidence>
<keyword evidence="2" id="KW-1133">Transmembrane helix</keyword>
<dbReference type="OrthoDB" id="103991at2759"/>
<reference evidence="3" key="2">
    <citation type="submission" date="2015-06" db="UniProtKB">
        <authorList>
            <consortium name="EnsemblProtists"/>
        </authorList>
    </citation>
    <scope>IDENTIFICATION</scope>
    <source>
        <strain evidence="3">Pr102</strain>
    </source>
</reference>
<protein>
    <submittedName>
        <fullName evidence="3">Uncharacterized protein</fullName>
    </submittedName>
</protein>
<dbReference type="HOGENOM" id="CLU_887011_0_0_1"/>
<organism evidence="3 4">
    <name type="scientific">Phytophthora ramorum</name>
    <name type="common">Sudden oak death agent</name>
    <dbReference type="NCBI Taxonomy" id="164328"/>
    <lineage>
        <taxon>Eukaryota</taxon>
        <taxon>Sar</taxon>
        <taxon>Stramenopiles</taxon>
        <taxon>Oomycota</taxon>
        <taxon>Peronosporomycetes</taxon>
        <taxon>Peronosporales</taxon>
        <taxon>Peronosporaceae</taxon>
        <taxon>Phytophthora</taxon>
    </lineage>
</organism>
<feature type="compositionally biased region" description="Polar residues" evidence="1">
    <location>
        <begin position="15"/>
        <end position="24"/>
    </location>
</feature>
<keyword evidence="2" id="KW-0812">Transmembrane</keyword>
<keyword evidence="2" id="KW-0472">Membrane</keyword>
<evidence type="ECO:0000313" key="3">
    <source>
        <dbReference type="EnsemblProtists" id="Phyra82660"/>
    </source>
</evidence>
<dbReference type="GeneID" id="94220746"/>
<sequence length="315" mass="34009">MGGAGDNLEQKQVAPLSTVSLDSTYDQDDAGSASAEKRPARNQWSWPLFLLLLGLTLVAVGLVLALDRDDSSHGLVADVGERDLSFSTAYSSSERLDAAQKKLARWLNQMHNASELYVEGASINASLSGVVFPRNGSDTSVPFDAMVAVDSGLAMPSRQFVALANGRGYKWTETQVSYGDSIVSSGCLTANCSLPFHELDSVVSTANWTSDDFDDKVEVNIAFNGANYTVSKDEGDGSSEVEDANCWSIESEDYELGLHVCIPSVSDQILKTDFEEIFEATSGCPQVAPNGTRTSSRLNFSVPLPLRKWYASYKV</sequence>
<dbReference type="AlphaFoldDB" id="H3GYA5"/>
<reference evidence="4" key="1">
    <citation type="journal article" date="2006" name="Science">
        <title>Phytophthora genome sequences uncover evolutionary origins and mechanisms of pathogenesis.</title>
        <authorList>
            <person name="Tyler B.M."/>
            <person name="Tripathy S."/>
            <person name="Zhang X."/>
            <person name="Dehal P."/>
            <person name="Jiang R.H."/>
            <person name="Aerts A."/>
            <person name="Arredondo F.D."/>
            <person name="Baxter L."/>
            <person name="Bensasson D."/>
            <person name="Beynon J.L."/>
            <person name="Chapman J."/>
            <person name="Damasceno C.M."/>
            <person name="Dorrance A.E."/>
            <person name="Dou D."/>
            <person name="Dickerman A.W."/>
            <person name="Dubchak I.L."/>
            <person name="Garbelotto M."/>
            <person name="Gijzen M."/>
            <person name="Gordon S.G."/>
            <person name="Govers F."/>
            <person name="Grunwald N.J."/>
            <person name="Huang W."/>
            <person name="Ivors K.L."/>
            <person name="Jones R.W."/>
            <person name="Kamoun S."/>
            <person name="Krampis K."/>
            <person name="Lamour K.H."/>
            <person name="Lee M.K."/>
            <person name="McDonald W.H."/>
            <person name="Medina M."/>
            <person name="Meijer H.J."/>
            <person name="Nordberg E.K."/>
            <person name="Maclean D.J."/>
            <person name="Ospina-Giraldo M.D."/>
            <person name="Morris P.F."/>
            <person name="Phuntumart V."/>
            <person name="Putnam N.H."/>
            <person name="Rash S."/>
            <person name="Rose J.K."/>
            <person name="Sakihama Y."/>
            <person name="Salamov A.A."/>
            <person name="Savidor A."/>
            <person name="Scheuring C.F."/>
            <person name="Smith B.M."/>
            <person name="Sobral B.W."/>
            <person name="Terry A."/>
            <person name="Torto-Alalibo T.A."/>
            <person name="Win J."/>
            <person name="Xu Z."/>
            <person name="Zhang H."/>
            <person name="Grigoriev I.V."/>
            <person name="Rokhsar D.S."/>
            <person name="Boore J.L."/>
        </authorList>
    </citation>
    <scope>NUCLEOTIDE SEQUENCE [LARGE SCALE GENOMIC DNA]</scope>
    <source>
        <strain evidence="4">Pr102</strain>
    </source>
</reference>
<evidence type="ECO:0000313" key="4">
    <source>
        <dbReference type="Proteomes" id="UP000005238"/>
    </source>
</evidence>
<dbReference type="RefSeq" id="XP_067737713.1">
    <property type="nucleotide sequence ID" value="XM_067884949.1"/>
</dbReference>
<dbReference type="VEuPathDB" id="FungiDB:KRP22_14419"/>
<dbReference type="eggNOG" id="ENOG502SMAE">
    <property type="taxonomic scope" value="Eukaryota"/>
</dbReference>
<evidence type="ECO:0000256" key="2">
    <source>
        <dbReference type="SAM" id="Phobius"/>
    </source>
</evidence>
<accession>H3GYA5</accession>
<feature type="transmembrane region" description="Helical" evidence="2">
    <location>
        <begin position="44"/>
        <end position="66"/>
    </location>
</feature>
<proteinExistence type="predicted"/>
<dbReference type="EMBL" id="DS566072">
    <property type="status" value="NOT_ANNOTATED_CDS"/>
    <property type="molecule type" value="Genomic_DNA"/>
</dbReference>
<dbReference type="EnsemblProtists" id="Phyra82660">
    <property type="protein sequence ID" value="Phyra82660"/>
    <property type="gene ID" value="Phyra82660"/>
</dbReference>
<keyword evidence="4" id="KW-1185">Reference proteome</keyword>